<dbReference type="NCBIfam" id="TIGR02669">
    <property type="entry name" value="SpoIID_LytB"/>
    <property type="match status" value="1"/>
</dbReference>
<dbReference type="InterPro" id="IPR013486">
    <property type="entry name" value="SpoIID/LytB"/>
</dbReference>
<reference evidence="2" key="2">
    <citation type="submission" date="2022-10" db="EMBL/GenBank/DDBJ databases">
        <authorList>
            <person name="Ngo T.-E."/>
        </authorList>
    </citation>
    <scope>NUCLEOTIDE SEQUENCE</scope>
    <source>
        <strain evidence="2">JHB</strain>
    </source>
</reference>
<evidence type="ECO:0000313" key="2">
    <source>
        <dbReference type="EMBL" id="AOY84632.2"/>
    </source>
</evidence>
<dbReference type="InterPro" id="IPR013693">
    <property type="entry name" value="SpoIID/LytB_N"/>
</dbReference>
<dbReference type="Proteomes" id="UP000176944">
    <property type="component" value="Chromosome"/>
</dbReference>
<name>A0A1D9GAF7_MOOP1</name>
<organism evidence="2">
    <name type="scientific">Moorena producens (strain JHB)</name>
    <dbReference type="NCBI Taxonomy" id="1454205"/>
    <lineage>
        <taxon>Bacteria</taxon>
        <taxon>Bacillati</taxon>
        <taxon>Cyanobacteriota</taxon>
        <taxon>Cyanophyceae</taxon>
        <taxon>Coleofasciculales</taxon>
        <taxon>Coleofasciculaceae</taxon>
        <taxon>Moorena</taxon>
    </lineage>
</organism>
<protein>
    <submittedName>
        <fullName evidence="2">SpoIID/LytB domain-containing protein</fullName>
    </submittedName>
</protein>
<sequence>MEDRTFRDLESGNGNYGLGTLKTKLMTIKAFDLNSHQNTASGKTGRFRNWIVGFTKKPISLNSPASNPHFLIPLMTLSFWGLPILSGLAAKASDIPLKVGVVQRFGDEPTDKLTLKAAPDDQLTVKFLGGDMQPKTKQLSSLKLEIVNKPLQQPQIEEYVVLSNHGTFETAEDSANKWREKGIEVEVAKPDRWQVWAKRSVYQTPLLRRLLLASIKAKGDTTAYIDTNVVTEVPHASFVIGNYRYHRREIDITAGKNLIWVSKGENNRRTRLYPGSLRIQPNAYGDYTLVNQVPLESYLRGVVPHEIGAGARYSTVAAQSIIARTYALRNRRRFNVDGYELCADTHCQVYFGINQTNPVADRAIAATKGLVLTYNNELVDALYSAATGGISAPFSDVWNGSERPYLRAVVDSPYSLWNLSQKSLADEQNFREFMNLKQGFNETDNSYLFRWKYNNSLKQVTSHLQRYLKKTKHPLANFTTIEHMEVVERSPAGRVLKMAVTTDRGMLELSKNEARSAFGPPRSTLFYVDPIYDKANQTLKGYVFVGGGFGHGVGFSQHGSQNLAKLGWSAEKILSFYYPGTQIQPLNNSIIFWQNASALATP</sequence>
<proteinExistence type="predicted"/>
<accession>A0A1D9GAF7</accession>
<dbReference type="PANTHER" id="PTHR30032:SF4">
    <property type="entry name" value="AMIDASE ENHANCER"/>
    <property type="match status" value="1"/>
</dbReference>
<dbReference type="GO" id="GO:0030435">
    <property type="term" value="P:sporulation resulting in formation of a cellular spore"/>
    <property type="evidence" value="ECO:0007669"/>
    <property type="project" value="InterPro"/>
</dbReference>
<dbReference type="InterPro" id="IPR051922">
    <property type="entry name" value="Bact_Sporulation_Assoc"/>
</dbReference>
<dbReference type="PANTHER" id="PTHR30032">
    <property type="entry name" value="N-ACETYLMURAMOYL-L-ALANINE AMIDASE-RELATED"/>
    <property type="match status" value="1"/>
</dbReference>
<evidence type="ECO:0000259" key="1">
    <source>
        <dbReference type="Pfam" id="PF08486"/>
    </source>
</evidence>
<dbReference type="AlphaFoldDB" id="A0A1D9GAF7"/>
<gene>
    <name evidence="2" type="ORF">BJP36_11610</name>
</gene>
<feature type="domain" description="Sporulation stage II protein D amidase enhancer LytB N-terminal" evidence="1">
    <location>
        <begin position="285"/>
        <end position="374"/>
    </location>
</feature>
<dbReference type="EMBL" id="CP017708">
    <property type="protein sequence ID" value="AOY84632.2"/>
    <property type="molecule type" value="Genomic_DNA"/>
</dbReference>
<dbReference type="Pfam" id="PF08486">
    <property type="entry name" value="SpoIID"/>
    <property type="match status" value="1"/>
</dbReference>
<reference evidence="2" key="1">
    <citation type="journal article" date="2017" name="Proc. Natl. Acad. Sci. U.S.A.">
        <title>Comparative genomics uncovers the prolific and distinctive metabolic potential of the cyanobacterial genus Moorea.</title>
        <authorList>
            <person name="Leao T."/>
            <person name="Castelao G."/>
            <person name="Korobeynikov A."/>
            <person name="Monroe E.A."/>
            <person name="Podell S."/>
            <person name="Glukhov E."/>
            <person name="Allen E.E."/>
            <person name="Gerwick W.H."/>
            <person name="Gerwick L."/>
        </authorList>
    </citation>
    <scope>NUCLEOTIDE SEQUENCE</scope>
    <source>
        <strain evidence="2">JHB</strain>
    </source>
</reference>
<dbReference type="GO" id="GO:0030288">
    <property type="term" value="C:outer membrane-bounded periplasmic space"/>
    <property type="evidence" value="ECO:0007669"/>
    <property type="project" value="TreeGrafter"/>
</dbReference>